<gene>
    <name evidence="3" type="ORF">ENH87_09875</name>
</gene>
<dbReference type="Proteomes" id="UP000886191">
    <property type="component" value="Unassembled WGS sequence"/>
</dbReference>
<evidence type="ECO:0000256" key="1">
    <source>
        <dbReference type="SAM" id="MobiDB-lite"/>
    </source>
</evidence>
<organism evidence="3">
    <name type="scientific">Pricia antarctica</name>
    <dbReference type="NCBI Taxonomy" id="641691"/>
    <lineage>
        <taxon>Bacteria</taxon>
        <taxon>Pseudomonadati</taxon>
        <taxon>Bacteroidota</taxon>
        <taxon>Flavobacteriia</taxon>
        <taxon>Flavobacteriales</taxon>
        <taxon>Flavobacteriaceae</taxon>
        <taxon>Pricia</taxon>
    </lineage>
</organism>
<evidence type="ECO:0000313" key="3">
    <source>
        <dbReference type="EMBL" id="HEA21213.1"/>
    </source>
</evidence>
<dbReference type="Pfam" id="PF13683">
    <property type="entry name" value="rve_3"/>
    <property type="match status" value="1"/>
</dbReference>
<dbReference type="InterPro" id="IPR001584">
    <property type="entry name" value="Integrase_cat-core"/>
</dbReference>
<name>A0A831VQZ8_9FLAO</name>
<accession>A0A831VQZ8</accession>
<feature type="domain" description="Integrase catalytic" evidence="2">
    <location>
        <begin position="2"/>
        <end position="20"/>
    </location>
</feature>
<dbReference type="EMBL" id="DRGL01000036">
    <property type="protein sequence ID" value="HEA21213.1"/>
    <property type="molecule type" value="Genomic_DNA"/>
</dbReference>
<feature type="region of interest" description="Disordered" evidence="1">
    <location>
        <begin position="1"/>
        <end position="25"/>
    </location>
</feature>
<evidence type="ECO:0000259" key="2">
    <source>
        <dbReference type="Pfam" id="PF13683"/>
    </source>
</evidence>
<reference evidence="3" key="1">
    <citation type="journal article" date="2020" name="mSystems">
        <title>Genome- and Community-Level Interaction Insights into Carbon Utilization and Element Cycling Functions of Hydrothermarchaeota in Hydrothermal Sediment.</title>
        <authorList>
            <person name="Zhou Z."/>
            <person name="Liu Y."/>
            <person name="Xu W."/>
            <person name="Pan J."/>
            <person name="Luo Z.H."/>
            <person name="Li M."/>
        </authorList>
    </citation>
    <scope>NUCLEOTIDE SEQUENCE [LARGE SCALE GENOMIC DNA]</scope>
    <source>
        <strain evidence="3">HyVt-345</strain>
    </source>
</reference>
<sequence>MWREDYNNIRPHSSLGHVTPKRTSK</sequence>
<proteinExistence type="predicted"/>
<dbReference type="GO" id="GO:0015074">
    <property type="term" value="P:DNA integration"/>
    <property type="evidence" value="ECO:0007669"/>
    <property type="project" value="InterPro"/>
</dbReference>
<comment type="caution">
    <text evidence="3">The sequence shown here is derived from an EMBL/GenBank/DDBJ whole genome shotgun (WGS) entry which is preliminary data.</text>
</comment>
<protein>
    <recommendedName>
        <fullName evidence="2">Integrase catalytic domain-containing protein</fullName>
    </recommendedName>
</protein>
<dbReference type="AlphaFoldDB" id="A0A831VQZ8"/>